<sequence length="431" mass="48658">MATEQPLQDEDRPLTGDRKAYFENLRKEHVPRYLFRAWSNRSGGGPECSINSTAEIVPRGFMPRTDEQGGFYEMPERLLRDCAQKHFSHRKVLTGYSSWAASLHLVLCYASSMDAASDPHVAVMETHDLDSEVLVWQCPHLLGEGEEEYLAWGCVRGRGYKAVCLKDLRKRGVIILVPQLGNGSFRDTDEPFQFEDVALLFGKLFLPVFAALLCLQPRPWLEKSGGNCLSKVFAEKLAIVINRAGAADSLNDIRLDNWLRPDTVDTAGFPEVRQWIVLQRALVQYQVQLDLKKAQQKPENAQAVLCETLVQKAAPALQLIPKKAFPTASQLKDDQPKHTQTKESATTPEKTQSSISSVPETKPAKLAQQYTQLQSTQPTVTHPKKMQPKKSWKKPKHSAAHIIRSLKSLKRLWHRKVVLSEDRRGISESQM</sequence>
<feature type="domain" description="DUF7587" evidence="2">
    <location>
        <begin position="30"/>
        <end position="146"/>
    </location>
</feature>
<reference evidence="3" key="2">
    <citation type="submission" date="2020-09" db="EMBL/GenBank/DDBJ databases">
        <title>Reference genome assembly for Australian Ascochyta lentis isolate Al4.</title>
        <authorList>
            <person name="Lee R.C."/>
            <person name="Farfan-Caceres L.M."/>
            <person name="Debler J.W."/>
            <person name="Williams A.H."/>
            <person name="Henares B.M."/>
        </authorList>
    </citation>
    <scope>NUCLEOTIDE SEQUENCE</scope>
    <source>
        <strain evidence="3">Al4</strain>
    </source>
</reference>
<dbReference type="Proteomes" id="UP000651452">
    <property type="component" value="Unassembled WGS sequence"/>
</dbReference>
<evidence type="ECO:0000259" key="2">
    <source>
        <dbReference type="Pfam" id="PF24494"/>
    </source>
</evidence>
<gene>
    <name evidence="3" type="ORF">EKO04_001080</name>
</gene>
<feature type="compositionally biased region" description="Polar residues" evidence="1">
    <location>
        <begin position="368"/>
        <end position="380"/>
    </location>
</feature>
<organism evidence="3 4">
    <name type="scientific">Ascochyta lentis</name>
    <dbReference type="NCBI Taxonomy" id="205686"/>
    <lineage>
        <taxon>Eukaryota</taxon>
        <taxon>Fungi</taxon>
        <taxon>Dikarya</taxon>
        <taxon>Ascomycota</taxon>
        <taxon>Pezizomycotina</taxon>
        <taxon>Dothideomycetes</taxon>
        <taxon>Pleosporomycetidae</taxon>
        <taxon>Pleosporales</taxon>
        <taxon>Pleosporineae</taxon>
        <taxon>Didymellaceae</taxon>
        <taxon>Ascochyta</taxon>
    </lineage>
</organism>
<feature type="compositionally biased region" description="Basic residues" evidence="1">
    <location>
        <begin position="382"/>
        <end position="398"/>
    </location>
</feature>
<reference evidence="3" key="1">
    <citation type="submission" date="2018-12" db="EMBL/GenBank/DDBJ databases">
        <authorList>
            <person name="Syme R.A."/>
            <person name="Farfan-Caceres L."/>
            <person name="Lichtenzveig J."/>
        </authorList>
    </citation>
    <scope>NUCLEOTIDE SEQUENCE</scope>
    <source>
        <strain evidence="3">Al4</strain>
    </source>
</reference>
<dbReference type="AlphaFoldDB" id="A0A8H7JBW2"/>
<name>A0A8H7JBW2_9PLEO</name>
<feature type="region of interest" description="Disordered" evidence="1">
    <location>
        <begin position="327"/>
        <end position="398"/>
    </location>
</feature>
<feature type="compositionally biased region" description="Basic and acidic residues" evidence="1">
    <location>
        <begin position="331"/>
        <end position="341"/>
    </location>
</feature>
<protein>
    <recommendedName>
        <fullName evidence="2">DUF7587 domain-containing protein</fullName>
    </recommendedName>
</protein>
<evidence type="ECO:0000256" key="1">
    <source>
        <dbReference type="SAM" id="MobiDB-lite"/>
    </source>
</evidence>
<feature type="compositionally biased region" description="Polar residues" evidence="1">
    <location>
        <begin position="342"/>
        <end position="359"/>
    </location>
</feature>
<evidence type="ECO:0000313" key="3">
    <source>
        <dbReference type="EMBL" id="KAF9701835.1"/>
    </source>
</evidence>
<dbReference type="InterPro" id="IPR056009">
    <property type="entry name" value="DUF7587"/>
</dbReference>
<dbReference type="Pfam" id="PF24494">
    <property type="entry name" value="DUF7587"/>
    <property type="match status" value="1"/>
</dbReference>
<accession>A0A8H7JBW2</accession>
<comment type="caution">
    <text evidence="3">The sequence shown here is derived from an EMBL/GenBank/DDBJ whole genome shotgun (WGS) entry which is preliminary data.</text>
</comment>
<dbReference type="EMBL" id="RZGK01000002">
    <property type="protein sequence ID" value="KAF9701835.1"/>
    <property type="molecule type" value="Genomic_DNA"/>
</dbReference>
<dbReference type="OrthoDB" id="5295996at2759"/>
<keyword evidence="4" id="KW-1185">Reference proteome</keyword>
<proteinExistence type="predicted"/>
<evidence type="ECO:0000313" key="4">
    <source>
        <dbReference type="Proteomes" id="UP000651452"/>
    </source>
</evidence>